<dbReference type="GO" id="GO:0016042">
    <property type="term" value="P:lipid catabolic process"/>
    <property type="evidence" value="ECO:0007669"/>
    <property type="project" value="InterPro"/>
</dbReference>
<dbReference type="PANTHER" id="PTHR34853">
    <property type="match status" value="1"/>
</dbReference>
<dbReference type="Pfam" id="PF03583">
    <property type="entry name" value="LIP"/>
    <property type="match status" value="1"/>
</dbReference>
<dbReference type="EMBL" id="JAGSYN010000115">
    <property type="protein sequence ID" value="KAG7663847.1"/>
    <property type="molecule type" value="Genomic_DNA"/>
</dbReference>
<evidence type="ECO:0000256" key="2">
    <source>
        <dbReference type="ARBA" id="ARBA00023180"/>
    </source>
</evidence>
<evidence type="ECO:0000256" key="3">
    <source>
        <dbReference type="SAM" id="SignalP"/>
    </source>
</evidence>
<gene>
    <name evidence="4" type="ORF">J8A68_002595</name>
</gene>
<dbReference type="PANTHER" id="PTHR34853:SF1">
    <property type="entry name" value="LIPASE 5"/>
    <property type="match status" value="1"/>
</dbReference>
<feature type="chain" id="PRO_5035329459" evidence="3">
    <location>
        <begin position="20"/>
        <end position="178"/>
    </location>
</feature>
<dbReference type="InterPro" id="IPR005152">
    <property type="entry name" value="Lipase_secreted"/>
</dbReference>
<evidence type="ECO:0000313" key="5">
    <source>
        <dbReference type="Proteomes" id="UP000694255"/>
    </source>
</evidence>
<comment type="caution">
    <text evidence="4">The sequence shown here is derived from an EMBL/GenBank/DDBJ whole genome shotgun (WGS) entry which is preliminary data.</text>
</comment>
<keyword evidence="1 3" id="KW-0732">Signal</keyword>
<dbReference type="OrthoDB" id="4090618at2759"/>
<dbReference type="GeneID" id="73469396"/>
<keyword evidence="2" id="KW-0325">Glycoprotein</keyword>
<evidence type="ECO:0000313" key="4">
    <source>
        <dbReference type="EMBL" id="KAG7663847.1"/>
    </source>
</evidence>
<proteinExistence type="predicted"/>
<evidence type="ECO:0000256" key="1">
    <source>
        <dbReference type="ARBA" id="ARBA00022729"/>
    </source>
</evidence>
<name>A0A8J5QRB4_9ASCO</name>
<sequence length="178" mass="19875">MSWVHILVLVTSCVFLGWPWSTFIEPPSKDDFYIPPEGFEYSNLGDILNVRMVINQIGNVFPAGVKNIWQVLVRSQDSFENPNAIVTTIVEPYNADPTKIVSYQTFEDAANINCSPSYTLRYGTTPTIATFVEMQMISMILESGYYLVIPDYEGPKSAFAVGGQSSNAILDSIRAVVW</sequence>
<dbReference type="RefSeq" id="XP_049264079.1">
    <property type="nucleotide sequence ID" value="XM_049406362.1"/>
</dbReference>
<dbReference type="Proteomes" id="UP000694255">
    <property type="component" value="Unassembled WGS sequence"/>
</dbReference>
<organism evidence="4 5">
    <name type="scientific">[Candida] subhashii</name>
    <dbReference type="NCBI Taxonomy" id="561895"/>
    <lineage>
        <taxon>Eukaryota</taxon>
        <taxon>Fungi</taxon>
        <taxon>Dikarya</taxon>
        <taxon>Ascomycota</taxon>
        <taxon>Saccharomycotina</taxon>
        <taxon>Pichiomycetes</taxon>
        <taxon>Debaryomycetaceae</taxon>
        <taxon>Spathaspora</taxon>
    </lineage>
</organism>
<accession>A0A8J5QRB4</accession>
<dbReference type="GO" id="GO:0004806">
    <property type="term" value="F:triacylglycerol lipase activity"/>
    <property type="evidence" value="ECO:0007669"/>
    <property type="project" value="InterPro"/>
</dbReference>
<keyword evidence="5" id="KW-1185">Reference proteome</keyword>
<reference evidence="4 5" key="1">
    <citation type="journal article" date="2021" name="DNA Res.">
        <title>Genome analysis of Candida subhashii reveals its hybrid nature and dual mitochondrial genome conformations.</title>
        <authorList>
            <person name="Mixao V."/>
            <person name="Hegedusova E."/>
            <person name="Saus E."/>
            <person name="Pryszcz L.P."/>
            <person name="Cillingova A."/>
            <person name="Nosek J."/>
            <person name="Gabaldon T."/>
        </authorList>
    </citation>
    <scope>NUCLEOTIDE SEQUENCE [LARGE SCALE GENOMIC DNA]</scope>
    <source>
        <strain evidence="4 5">CBS 10753</strain>
    </source>
</reference>
<dbReference type="AlphaFoldDB" id="A0A8J5QRB4"/>
<protein>
    <submittedName>
        <fullName evidence="4">Uncharacterized protein</fullName>
    </submittedName>
</protein>
<feature type="signal peptide" evidence="3">
    <location>
        <begin position="1"/>
        <end position="19"/>
    </location>
</feature>